<evidence type="ECO:0000256" key="2">
    <source>
        <dbReference type="SAM" id="Phobius"/>
    </source>
</evidence>
<gene>
    <name evidence="4" type="ORF">HINF_LOCUS29931</name>
    <name evidence="3" type="ORF">HINF_LOCUS54604</name>
</gene>
<name>A0AA86QVT1_9EUKA</name>
<comment type="caution">
    <text evidence="3">The sequence shown here is derived from an EMBL/GenBank/DDBJ whole genome shotgun (WGS) entry which is preliminary data.</text>
</comment>
<accession>A0AA86QVT1</accession>
<evidence type="ECO:0000313" key="5">
    <source>
        <dbReference type="Proteomes" id="UP001642409"/>
    </source>
</evidence>
<reference evidence="4 5" key="2">
    <citation type="submission" date="2024-07" db="EMBL/GenBank/DDBJ databases">
        <authorList>
            <person name="Akdeniz Z."/>
        </authorList>
    </citation>
    <scope>NUCLEOTIDE SEQUENCE [LARGE SCALE GENOMIC DNA]</scope>
</reference>
<evidence type="ECO:0000256" key="1">
    <source>
        <dbReference type="SAM" id="Coils"/>
    </source>
</evidence>
<keyword evidence="5" id="KW-1185">Reference proteome</keyword>
<reference evidence="3" key="1">
    <citation type="submission" date="2023-06" db="EMBL/GenBank/DDBJ databases">
        <authorList>
            <person name="Kurt Z."/>
        </authorList>
    </citation>
    <scope>NUCLEOTIDE SEQUENCE</scope>
</reference>
<proteinExistence type="predicted"/>
<keyword evidence="2" id="KW-1133">Transmembrane helix</keyword>
<keyword evidence="2" id="KW-0472">Membrane</keyword>
<keyword evidence="2" id="KW-0812">Transmembrane</keyword>
<evidence type="ECO:0000313" key="4">
    <source>
        <dbReference type="EMBL" id="CAL6025087.1"/>
    </source>
</evidence>
<dbReference type="EMBL" id="CATOUU010001010">
    <property type="protein sequence ID" value="CAI9966959.1"/>
    <property type="molecule type" value="Genomic_DNA"/>
</dbReference>
<dbReference type="Proteomes" id="UP001642409">
    <property type="component" value="Unassembled WGS sequence"/>
</dbReference>
<keyword evidence="1" id="KW-0175">Coiled coil</keyword>
<sequence length="183" mass="21118">METSKIGEKSLLLSQNSIGEQIKELEENQQKRKDEYCKLVSEHNEIKMHYSNLKDKLQQKTAQCVQLGTDVQNQKNLLDQMHQQVETCELQLQQLSNNSQALLRSSMTDSKISQLNESVRQSQVDFQVMQLTNEVIQVSQQIQVEKINLTNEKGIMKDDKTIFYVQIGIMIVCFAVGIWVAKR</sequence>
<organism evidence="3">
    <name type="scientific">Hexamita inflata</name>
    <dbReference type="NCBI Taxonomy" id="28002"/>
    <lineage>
        <taxon>Eukaryota</taxon>
        <taxon>Metamonada</taxon>
        <taxon>Diplomonadida</taxon>
        <taxon>Hexamitidae</taxon>
        <taxon>Hexamitinae</taxon>
        <taxon>Hexamita</taxon>
    </lineage>
</organism>
<feature type="transmembrane region" description="Helical" evidence="2">
    <location>
        <begin position="162"/>
        <end position="181"/>
    </location>
</feature>
<protein>
    <submittedName>
        <fullName evidence="4">Hypothetical_protein</fullName>
    </submittedName>
</protein>
<evidence type="ECO:0000313" key="3">
    <source>
        <dbReference type="EMBL" id="CAI9966959.1"/>
    </source>
</evidence>
<dbReference type="EMBL" id="CAXDID020000097">
    <property type="protein sequence ID" value="CAL6025087.1"/>
    <property type="molecule type" value="Genomic_DNA"/>
</dbReference>
<dbReference type="AlphaFoldDB" id="A0AA86QVT1"/>
<feature type="coiled-coil region" evidence="1">
    <location>
        <begin position="71"/>
        <end position="105"/>
    </location>
</feature>